<dbReference type="GO" id="GO:0003700">
    <property type="term" value="F:DNA-binding transcription factor activity"/>
    <property type="evidence" value="ECO:0007669"/>
    <property type="project" value="InterPro"/>
</dbReference>
<dbReference type="Pfam" id="PF03466">
    <property type="entry name" value="LysR_substrate"/>
    <property type="match status" value="1"/>
</dbReference>
<dbReference type="EMBL" id="CXWC01000011">
    <property type="protein sequence ID" value="CTQ74394.1"/>
    <property type="molecule type" value="Genomic_DNA"/>
</dbReference>
<dbReference type="InterPro" id="IPR036388">
    <property type="entry name" value="WH-like_DNA-bd_sf"/>
</dbReference>
<accession>A0A0M6ZYH2</accession>
<evidence type="ECO:0000256" key="4">
    <source>
        <dbReference type="ARBA" id="ARBA00023015"/>
    </source>
</evidence>
<dbReference type="InterPro" id="IPR050389">
    <property type="entry name" value="LysR-type_TF"/>
</dbReference>
<dbReference type="AlphaFoldDB" id="A0A0M6ZYH2"/>
<evidence type="ECO:0000313" key="9">
    <source>
        <dbReference type="Proteomes" id="UP000049983"/>
    </source>
</evidence>
<dbReference type="InterPro" id="IPR036390">
    <property type="entry name" value="WH_DNA-bd_sf"/>
</dbReference>
<reference evidence="9" key="1">
    <citation type="submission" date="2015-07" db="EMBL/GenBank/DDBJ databases">
        <authorList>
            <person name="Rodrigo-Torres Lidia"/>
            <person name="Arahal R.David."/>
        </authorList>
    </citation>
    <scope>NUCLEOTIDE SEQUENCE [LARGE SCALE GENOMIC DNA]</scope>
    <source>
        <strain evidence="9">CECT 5096</strain>
    </source>
</reference>
<dbReference type="Gene3D" id="1.10.10.10">
    <property type="entry name" value="Winged helix-like DNA-binding domain superfamily/Winged helix DNA-binding domain"/>
    <property type="match status" value="1"/>
</dbReference>
<comment type="similarity">
    <text evidence="1">Belongs to the LysR transcriptional regulatory family.</text>
</comment>
<dbReference type="PRINTS" id="PR00039">
    <property type="entry name" value="HTHLYSR"/>
</dbReference>
<dbReference type="OrthoDB" id="9775392at2"/>
<keyword evidence="4" id="KW-0805">Transcription regulation</keyword>
<dbReference type="Proteomes" id="UP000049983">
    <property type="component" value="Unassembled WGS sequence"/>
</dbReference>
<name>A0A0M6ZYH2_9HYPH</name>
<evidence type="ECO:0000313" key="8">
    <source>
        <dbReference type="EMBL" id="CTQ74394.1"/>
    </source>
</evidence>
<dbReference type="RefSeq" id="WP_055112251.1">
    <property type="nucleotide sequence ID" value="NZ_CXWA01000005.1"/>
</dbReference>
<organism evidence="8 9">
    <name type="scientific">Roseibium album</name>
    <dbReference type="NCBI Taxonomy" id="311410"/>
    <lineage>
        <taxon>Bacteria</taxon>
        <taxon>Pseudomonadati</taxon>
        <taxon>Pseudomonadota</taxon>
        <taxon>Alphaproteobacteria</taxon>
        <taxon>Hyphomicrobiales</taxon>
        <taxon>Stappiaceae</taxon>
        <taxon>Roseibium</taxon>
    </lineage>
</organism>
<dbReference type="GeneID" id="97671350"/>
<dbReference type="InterPro" id="IPR000847">
    <property type="entry name" value="LysR_HTH_N"/>
</dbReference>
<dbReference type="CDD" id="cd08417">
    <property type="entry name" value="PBP2_Nitroaromatics_like"/>
    <property type="match status" value="1"/>
</dbReference>
<dbReference type="InterPro" id="IPR037402">
    <property type="entry name" value="YidZ_PBP2"/>
</dbReference>
<keyword evidence="9" id="KW-1185">Reference proteome</keyword>
<dbReference type="PROSITE" id="PS50931">
    <property type="entry name" value="HTH_LYSR"/>
    <property type="match status" value="1"/>
</dbReference>
<evidence type="ECO:0000256" key="2">
    <source>
        <dbReference type="ARBA" id="ARBA00022458"/>
    </source>
</evidence>
<evidence type="ECO:0000259" key="7">
    <source>
        <dbReference type="PROSITE" id="PS50931"/>
    </source>
</evidence>
<keyword evidence="2" id="KW-0536">Nodulation</keyword>
<protein>
    <submittedName>
        <fullName evidence="8">HTH-type transcriptional regulator LeuO</fullName>
    </submittedName>
</protein>
<dbReference type="GO" id="GO:0003677">
    <property type="term" value="F:DNA binding"/>
    <property type="evidence" value="ECO:0007669"/>
    <property type="project" value="UniProtKB-KW"/>
</dbReference>
<evidence type="ECO:0000256" key="3">
    <source>
        <dbReference type="ARBA" id="ARBA00022491"/>
    </source>
</evidence>
<proteinExistence type="inferred from homology"/>
<dbReference type="STRING" id="311410.LA5095_00893"/>
<dbReference type="PANTHER" id="PTHR30118:SF6">
    <property type="entry name" value="HTH-TYPE TRANSCRIPTIONAL REGULATOR LEUO"/>
    <property type="match status" value="1"/>
</dbReference>
<dbReference type="PANTHER" id="PTHR30118">
    <property type="entry name" value="HTH-TYPE TRANSCRIPTIONAL REGULATOR LEUO-RELATED"/>
    <property type="match status" value="1"/>
</dbReference>
<dbReference type="SUPFAM" id="SSF46785">
    <property type="entry name" value="Winged helix' DNA-binding domain"/>
    <property type="match status" value="1"/>
</dbReference>
<evidence type="ECO:0000256" key="6">
    <source>
        <dbReference type="ARBA" id="ARBA00023163"/>
    </source>
</evidence>
<sequence length="300" mass="33433">MSKIDFHNLDGQILRTFLAILEESSVSRAAERLEVTQSAVSHTLSKLRLILGDPLFVRSGQGLTPTETALSLKGPVRQVLDSLKSLTEQRPFDPRSEDMRFVVAANDMQRDLLFPQLVRDALRDGVNLSLEFKPSGVPSVSLLRDARCDLLLTPIPPDAPDMIQFKLFSGEMMCFFDGSCTRPPTSVEDYLAARHVTVQFVLGGGSNDVLRAPDLPYIPKPTVTVSNFSGITPFVRGTSMLATELEFMHRTSLRNLDMAPLPFVTESLNVFMVWHERSTNDPAHRWLREAVTACSRALVF</sequence>
<dbReference type="InterPro" id="IPR005119">
    <property type="entry name" value="LysR_subst-bd"/>
</dbReference>
<evidence type="ECO:0000256" key="5">
    <source>
        <dbReference type="ARBA" id="ARBA00023125"/>
    </source>
</evidence>
<keyword evidence="3" id="KW-0678">Repressor</keyword>
<feature type="domain" description="HTH lysR-type" evidence="7">
    <location>
        <begin position="14"/>
        <end position="66"/>
    </location>
</feature>
<keyword evidence="5" id="KW-0238">DNA-binding</keyword>
<gene>
    <name evidence="8" type="primary">leuO</name>
    <name evidence="8" type="ORF">LA5096_04031</name>
</gene>
<dbReference type="Pfam" id="PF00126">
    <property type="entry name" value="HTH_1"/>
    <property type="match status" value="1"/>
</dbReference>
<dbReference type="Gene3D" id="3.40.190.10">
    <property type="entry name" value="Periplasmic binding protein-like II"/>
    <property type="match status" value="2"/>
</dbReference>
<evidence type="ECO:0000256" key="1">
    <source>
        <dbReference type="ARBA" id="ARBA00009437"/>
    </source>
</evidence>
<keyword evidence="6" id="KW-0804">Transcription</keyword>
<dbReference type="SUPFAM" id="SSF53850">
    <property type="entry name" value="Periplasmic binding protein-like II"/>
    <property type="match status" value="1"/>
</dbReference>